<evidence type="ECO:0000259" key="4">
    <source>
        <dbReference type="PROSITE" id="PS51000"/>
    </source>
</evidence>
<dbReference type="EMBL" id="VSSQ01053376">
    <property type="protein sequence ID" value="MPN07405.1"/>
    <property type="molecule type" value="Genomic_DNA"/>
</dbReference>
<dbReference type="SUPFAM" id="SSF46785">
    <property type="entry name" value="Winged helix' DNA-binding domain"/>
    <property type="match status" value="1"/>
</dbReference>
<dbReference type="PROSITE" id="PS00894">
    <property type="entry name" value="HTH_DEOR_1"/>
    <property type="match status" value="1"/>
</dbReference>
<keyword evidence="2" id="KW-0238">DNA-binding</keyword>
<dbReference type="GO" id="GO:0003700">
    <property type="term" value="F:DNA-binding transcription factor activity"/>
    <property type="evidence" value="ECO:0007669"/>
    <property type="project" value="InterPro"/>
</dbReference>
<proteinExistence type="predicted"/>
<dbReference type="GO" id="GO:0003677">
    <property type="term" value="F:DNA binding"/>
    <property type="evidence" value="ECO:0007669"/>
    <property type="project" value="UniProtKB-KW"/>
</dbReference>
<dbReference type="SUPFAM" id="SSF100950">
    <property type="entry name" value="NagB/RpiA/CoA transferase-like"/>
    <property type="match status" value="1"/>
</dbReference>
<dbReference type="InterPro" id="IPR036388">
    <property type="entry name" value="WH-like_DNA-bd_sf"/>
</dbReference>
<feature type="domain" description="HTH deoR-type" evidence="4">
    <location>
        <begin position="7"/>
        <end position="62"/>
    </location>
</feature>
<keyword evidence="3" id="KW-0804">Transcription</keyword>
<dbReference type="AlphaFoldDB" id="A0A645EZC2"/>
<dbReference type="PANTHER" id="PTHR30363">
    <property type="entry name" value="HTH-TYPE TRANSCRIPTIONAL REGULATOR SRLR-RELATED"/>
    <property type="match status" value="1"/>
</dbReference>
<dbReference type="PANTHER" id="PTHR30363:SF44">
    <property type="entry name" value="AGA OPERON TRANSCRIPTIONAL REPRESSOR-RELATED"/>
    <property type="match status" value="1"/>
</dbReference>
<dbReference type="SMART" id="SM01134">
    <property type="entry name" value="DeoRC"/>
    <property type="match status" value="1"/>
</dbReference>
<organism evidence="5">
    <name type="scientific">bioreactor metagenome</name>
    <dbReference type="NCBI Taxonomy" id="1076179"/>
    <lineage>
        <taxon>unclassified sequences</taxon>
        <taxon>metagenomes</taxon>
        <taxon>ecological metagenomes</taxon>
    </lineage>
</organism>
<dbReference type="PRINTS" id="PR00037">
    <property type="entry name" value="HTHLACR"/>
</dbReference>
<dbReference type="PROSITE" id="PS51000">
    <property type="entry name" value="HTH_DEOR_2"/>
    <property type="match status" value="1"/>
</dbReference>
<dbReference type="Gene3D" id="3.40.50.1360">
    <property type="match status" value="1"/>
</dbReference>
<keyword evidence="1" id="KW-0805">Transcription regulation</keyword>
<dbReference type="InterPro" id="IPR036390">
    <property type="entry name" value="WH_DNA-bd_sf"/>
</dbReference>
<comment type="caution">
    <text evidence="5">The sequence shown here is derived from an EMBL/GenBank/DDBJ whole genome shotgun (WGS) entry which is preliminary data.</text>
</comment>
<dbReference type="Pfam" id="PF00455">
    <property type="entry name" value="DeoRC"/>
    <property type="match status" value="1"/>
</dbReference>
<name>A0A645EZC2_9ZZZZ</name>
<dbReference type="Gene3D" id="1.10.10.10">
    <property type="entry name" value="Winged helix-like DNA-binding domain superfamily/Winged helix DNA-binding domain"/>
    <property type="match status" value="1"/>
</dbReference>
<dbReference type="InterPro" id="IPR037171">
    <property type="entry name" value="NagB/RpiA_transferase-like"/>
</dbReference>
<evidence type="ECO:0000256" key="3">
    <source>
        <dbReference type="ARBA" id="ARBA00023163"/>
    </source>
</evidence>
<protein>
    <submittedName>
        <fullName evidence="5">Putative HTH-type transcriptional regulator YdjF</fullName>
    </submittedName>
</protein>
<sequence>MAQRSLIQERRKQILDYITKNQKADIKELSERFNSTEITIRRDLIELEKAKMLIRTHGGAIRNEQKKSVWQTSSIFNRLERNKEQKSRIAQFAATLIGDNESLFIDGGSTTQILAPFIKDRRHMLFVTNSPDIADILLENDENRIIQIGGELTRDTHLTIGPDAEDNIRKYYVDKCITGVSGIDPDAGCYTAIPSEASMKRTLVAHSRECILLVDSSKFNRKAFCLAFALSDVNTIVTDSDTPKEIIDKLKSKNIKVYVV</sequence>
<evidence type="ECO:0000313" key="5">
    <source>
        <dbReference type="EMBL" id="MPN07405.1"/>
    </source>
</evidence>
<dbReference type="SMART" id="SM00420">
    <property type="entry name" value="HTH_DEOR"/>
    <property type="match status" value="1"/>
</dbReference>
<dbReference type="InterPro" id="IPR014036">
    <property type="entry name" value="DeoR-like_C"/>
</dbReference>
<dbReference type="InterPro" id="IPR018356">
    <property type="entry name" value="Tscrpt_reg_HTH_DeoR_CS"/>
</dbReference>
<dbReference type="InterPro" id="IPR050313">
    <property type="entry name" value="Carb_Metab_HTH_regulators"/>
</dbReference>
<evidence type="ECO:0000256" key="1">
    <source>
        <dbReference type="ARBA" id="ARBA00023015"/>
    </source>
</evidence>
<evidence type="ECO:0000256" key="2">
    <source>
        <dbReference type="ARBA" id="ARBA00023125"/>
    </source>
</evidence>
<gene>
    <name evidence="5" type="primary">ydjF_8</name>
    <name evidence="5" type="ORF">SDC9_154675</name>
</gene>
<reference evidence="5" key="1">
    <citation type="submission" date="2019-08" db="EMBL/GenBank/DDBJ databases">
        <authorList>
            <person name="Kucharzyk K."/>
            <person name="Murdoch R.W."/>
            <person name="Higgins S."/>
            <person name="Loffler F."/>
        </authorList>
    </citation>
    <scope>NUCLEOTIDE SEQUENCE</scope>
</reference>
<dbReference type="Pfam" id="PF08220">
    <property type="entry name" value="HTH_DeoR"/>
    <property type="match status" value="1"/>
</dbReference>
<accession>A0A645EZC2</accession>
<dbReference type="InterPro" id="IPR001034">
    <property type="entry name" value="DeoR_HTH"/>
</dbReference>